<dbReference type="AlphaFoldDB" id="A0A1X7BQH8"/>
<gene>
    <name evidence="1" type="ORF">ROA7745_01642</name>
</gene>
<keyword evidence="2" id="KW-1185">Reference proteome</keyword>
<dbReference type="Proteomes" id="UP000193224">
    <property type="component" value="Unassembled WGS sequence"/>
</dbReference>
<reference evidence="1 2" key="1">
    <citation type="submission" date="2017-03" db="EMBL/GenBank/DDBJ databases">
        <authorList>
            <person name="Afonso C.L."/>
            <person name="Miller P.J."/>
            <person name="Scott M.A."/>
            <person name="Spackman E."/>
            <person name="Goraichik I."/>
            <person name="Dimitrov K.M."/>
            <person name="Suarez D.L."/>
            <person name="Swayne D.E."/>
        </authorList>
    </citation>
    <scope>NUCLEOTIDE SEQUENCE [LARGE SCALE GENOMIC DNA]</scope>
    <source>
        <strain evidence="1 2">CECT 7745</strain>
    </source>
</reference>
<name>A0A1X7BQH8_9RHOB</name>
<sequence>MKHEAKLAKMEREAELRFARKASEQDQEGYDMSDDERELVDALLAKIKPDRYRVILEKTIREQNLGPEDEDKARAIMEEIINQSL</sequence>
<accession>A0A1X7BQH8</accession>
<dbReference type="EMBL" id="FWXB01000004">
    <property type="protein sequence ID" value="SMC11823.1"/>
    <property type="molecule type" value="Genomic_DNA"/>
</dbReference>
<evidence type="ECO:0000313" key="2">
    <source>
        <dbReference type="Proteomes" id="UP000193224"/>
    </source>
</evidence>
<evidence type="ECO:0000313" key="1">
    <source>
        <dbReference type="EMBL" id="SMC11823.1"/>
    </source>
</evidence>
<protein>
    <submittedName>
        <fullName evidence="1">Uncharacterized protein</fullName>
    </submittedName>
</protein>
<proteinExistence type="predicted"/>
<organism evidence="1 2">
    <name type="scientific">Roseovarius aestuarii</name>
    <dbReference type="NCBI Taxonomy" id="475083"/>
    <lineage>
        <taxon>Bacteria</taxon>
        <taxon>Pseudomonadati</taxon>
        <taxon>Pseudomonadota</taxon>
        <taxon>Alphaproteobacteria</taxon>
        <taxon>Rhodobacterales</taxon>
        <taxon>Roseobacteraceae</taxon>
        <taxon>Roseovarius</taxon>
    </lineage>
</organism>